<comment type="caution">
    <text evidence="14">The sequence shown here is derived from an EMBL/GenBank/DDBJ whole genome shotgun (WGS) entry which is preliminary data.</text>
</comment>
<keyword evidence="3" id="KW-0479">Metal-binding</keyword>
<evidence type="ECO:0000256" key="9">
    <source>
        <dbReference type="ARBA" id="ARBA00023163"/>
    </source>
</evidence>
<feature type="compositionally biased region" description="Polar residues" evidence="12">
    <location>
        <begin position="329"/>
        <end position="344"/>
    </location>
</feature>
<dbReference type="SUPFAM" id="SSF57667">
    <property type="entry name" value="beta-beta-alpha zinc fingers"/>
    <property type="match status" value="2"/>
</dbReference>
<dbReference type="PANTHER" id="PTHR16515">
    <property type="entry name" value="PR DOMAIN ZINC FINGER PROTEIN"/>
    <property type="match status" value="1"/>
</dbReference>
<comment type="subcellular location">
    <subcellularLocation>
        <location evidence="1">Nucleus</location>
    </subcellularLocation>
</comment>
<keyword evidence="5 11" id="KW-0863">Zinc-finger</keyword>
<keyword evidence="6" id="KW-0862">Zinc</keyword>
<feature type="region of interest" description="Disordered" evidence="12">
    <location>
        <begin position="329"/>
        <end position="372"/>
    </location>
</feature>
<dbReference type="SMART" id="SM00355">
    <property type="entry name" value="ZnF_C2H2"/>
    <property type="match status" value="3"/>
</dbReference>
<feature type="region of interest" description="Disordered" evidence="12">
    <location>
        <begin position="43"/>
        <end position="124"/>
    </location>
</feature>
<evidence type="ECO:0000256" key="4">
    <source>
        <dbReference type="ARBA" id="ARBA00022737"/>
    </source>
</evidence>
<dbReference type="PROSITE" id="PS00028">
    <property type="entry name" value="ZINC_FINGER_C2H2_1"/>
    <property type="match status" value="3"/>
</dbReference>
<evidence type="ECO:0000313" key="15">
    <source>
        <dbReference type="Proteomes" id="UP001620645"/>
    </source>
</evidence>
<feature type="domain" description="C2H2-type" evidence="13">
    <location>
        <begin position="433"/>
        <end position="460"/>
    </location>
</feature>
<evidence type="ECO:0000256" key="5">
    <source>
        <dbReference type="ARBA" id="ARBA00022771"/>
    </source>
</evidence>
<keyword evidence="7" id="KW-0805">Transcription regulation</keyword>
<reference evidence="14 15" key="1">
    <citation type="submission" date="2024-10" db="EMBL/GenBank/DDBJ databases">
        <authorList>
            <person name="Kim D."/>
        </authorList>
    </citation>
    <scope>NUCLEOTIDE SEQUENCE [LARGE SCALE GENOMIC DNA]</scope>
    <source>
        <strain evidence="14">Taebaek</strain>
    </source>
</reference>
<dbReference type="GO" id="GO:0043565">
    <property type="term" value="F:sequence-specific DNA binding"/>
    <property type="evidence" value="ECO:0007669"/>
    <property type="project" value="UniProtKB-ARBA"/>
</dbReference>
<keyword evidence="10" id="KW-0539">Nucleus</keyword>
<dbReference type="GO" id="GO:0008270">
    <property type="term" value="F:zinc ion binding"/>
    <property type="evidence" value="ECO:0007669"/>
    <property type="project" value="UniProtKB-KW"/>
</dbReference>
<dbReference type="GO" id="GO:0005694">
    <property type="term" value="C:chromosome"/>
    <property type="evidence" value="ECO:0007669"/>
    <property type="project" value="UniProtKB-ARBA"/>
</dbReference>
<feature type="region of interest" description="Disordered" evidence="12">
    <location>
        <begin position="147"/>
        <end position="175"/>
    </location>
</feature>
<dbReference type="InterPro" id="IPR013087">
    <property type="entry name" value="Znf_C2H2_type"/>
</dbReference>
<evidence type="ECO:0000256" key="1">
    <source>
        <dbReference type="ARBA" id="ARBA00004123"/>
    </source>
</evidence>
<evidence type="ECO:0000313" key="14">
    <source>
        <dbReference type="EMBL" id="KAL3079086.1"/>
    </source>
</evidence>
<dbReference type="GO" id="GO:0045893">
    <property type="term" value="P:positive regulation of DNA-templated transcription"/>
    <property type="evidence" value="ECO:0007669"/>
    <property type="project" value="UniProtKB-ARBA"/>
</dbReference>
<dbReference type="EMBL" id="JBICCN010000309">
    <property type="protein sequence ID" value="KAL3079086.1"/>
    <property type="molecule type" value="Genomic_DNA"/>
</dbReference>
<dbReference type="AlphaFoldDB" id="A0ABD2IIJ6"/>
<dbReference type="Proteomes" id="UP001620645">
    <property type="component" value="Unassembled WGS sequence"/>
</dbReference>
<dbReference type="InterPro" id="IPR050331">
    <property type="entry name" value="Zinc_finger"/>
</dbReference>
<keyword evidence="4" id="KW-0677">Repeat</keyword>
<keyword evidence="9" id="KW-0804">Transcription</keyword>
<comment type="similarity">
    <text evidence="2">Belongs to the krueppel C2H2-type zinc-finger protein family.</text>
</comment>
<evidence type="ECO:0000256" key="7">
    <source>
        <dbReference type="ARBA" id="ARBA00023015"/>
    </source>
</evidence>
<feature type="domain" description="C2H2-type" evidence="13">
    <location>
        <begin position="405"/>
        <end position="432"/>
    </location>
</feature>
<gene>
    <name evidence="14" type="ORF">niasHS_014868</name>
</gene>
<dbReference type="Pfam" id="PF00096">
    <property type="entry name" value="zf-C2H2"/>
    <property type="match status" value="3"/>
</dbReference>
<keyword evidence="8" id="KW-0238">DNA-binding</keyword>
<feature type="domain" description="C2H2-type" evidence="13">
    <location>
        <begin position="377"/>
        <end position="404"/>
    </location>
</feature>
<sequence length="495" mass="53692">MRPSFTSSCSVRSVASQRRCFLIDSLLEERQKRLAATVAAKYGTNAFNPPEEPKREREEIGKETMPELNLEDKGPISGTKNDGTEGEETASEEVLPTFEEEKETNTSGGSDRTDQRVGPAGISNDHHSKALLEALTKLVPVAVRQGAQETERQTDGGAGESAEGRESGKGSEMEKGQAAEFLYKLHLFQQQLASSAAASVPWPFVPPGHSPIPTNFFRLPLFPASSFSLPTNPSNNRMPKCFSSPSNPWRHLMPTTSMATSVKCRIKAPNSQNINGTSGTSGMNSAQMDSTNYSSEWTMPNFFNGGPASAVLATIGAFRAAAAASAQNHGTNGAETALTNNKNGNKIGRRSSTAARQQQRHATNGNRNTRSSNAKKYRCDICDKTFSRSNTLITHKRIHTGEKPFRCEHCGRAFRQPGNLTRHAYTHTTVKPFVCAECGKAFNRASNLQAHLRVHSTGAAGTKLGENGGGSASRQCKRCETNFATRAELRAHRCQ</sequence>
<evidence type="ECO:0000259" key="13">
    <source>
        <dbReference type="PROSITE" id="PS50157"/>
    </source>
</evidence>
<evidence type="ECO:0000256" key="10">
    <source>
        <dbReference type="ARBA" id="ARBA00023242"/>
    </source>
</evidence>
<dbReference type="GO" id="GO:0005634">
    <property type="term" value="C:nucleus"/>
    <property type="evidence" value="ECO:0007669"/>
    <property type="project" value="UniProtKB-SubCell"/>
</dbReference>
<proteinExistence type="inferred from homology"/>
<feature type="compositionally biased region" description="Basic and acidic residues" evidence="12">
    <location>
        <begin position="162"/>
        <end position="175"/>
    </location>
</feature>
<dbReference type="PANTHER" id="PTHR16515:SF49">
    <property type="entry name" value="GASTRULA ZINC FINGER PROTEIN XLCGF49.1-LIKE-RELATED"/>
    <property type="match status" value="1"/>
</dbReference>
<evidence type="ECO:0000256" key="8">
    <source>
        <dbReference type="ARBA" id="ARBA00023125"/>
    </source>
</evidence>
<dbReference type="Gene3D" id="3.30.160.60">
    <property type="entry name" value="Classic Zinc Finger"/>
    <property type="match status" value="3"/>
</dbReference>
<name>A0ABD2IIJ6_HETSC</name>
<evidence type="ECO:0000256" key="3">
    <source>
        <dbReference type="ARBA" id="ARBA00022723"/>
    </source>
</evidence>
<evidence type="ECO:0000256" key="12">
    <source>
        <dbReference type="SAM" id="MobiDB-lite"/>
    </source>
</evidence>
<evidence type="ECO:0000256" key="6">
    <source>
        <dbReference type="ARBA" id="ARBA00022833"/>
    </source>
</evidence>
<dbReference type="FunFam" id="3.30.160.60:FF:001732">
    <property type="entry name" value="Zgc:162936"/>
    <property type="match status" value="1"/>
</dbReference>
<keyword evidence="15" id="KW-1185">Reference proteome</keyword>
<evidence type="ECO:0000256" key="2">
    <source>
        <dbReference type="ARBA" id="ARBA00006991"/>
    </source>
</evidence>
<evidence type="ECO:0000256" key="11">
    <source>
        <dbReference type="PROSITE-ProRule" id="PRU00042"/>
    </source>
</evidence>
<accession>A0ABD2IIJ6</accession>
<organism evidence="14 15">
    <name type="scientific">Heterodera schachtii</name>
    <name type="common">Sugarbeet cyst nematode worm</name>
    <name type="synonym">Tylenchus schachtii</name>
    <dbReference type="NCBI Taxonomy" id="97005"/>
    <lineage>
        <taxon>Eukaryota</taxon>
        <taxon>Metazoa</taxon>
        <taxon>Ecdysozoa</taxon>
        <taxon>Nematoda</taxon>
        <taxon>Chromadorea</taxon>
        <taxon>Rhabditida</taxon>
        <taxon>Tylenchina</taxon>
        <taxon>Tylenchomorpha</taxon>
        <taxon>Tylenchoidea</taxon>
        <taxon>Heteroderidae</taxon>
        <taxon>Heteroderinae</taxon>
        <taxon>Heterodera</taxon>
    </lineage>
</organism>
<feature type="compositionally biased region" description="Basic and acidic residues" evidence="12">
    <location>
        <begin position="51"/>
        <end position="74"/>
    </location>
</feature>
<protein>
    <recommendedName>
        <fullName evidence="13">C2H2-type domain-containing protein</fullName>
    </recommendedName>
</protein>
<dbReference type="FunFam" id="3.30.160.60:FF:001182">
    <property type="entry name" value="Zinc finger, C2H2 type"/>
    <property type="match status" value="1"/>
</dbReference>
<dbReference type="PROSITE" id="PS50157">
    <property type="entry name" value="ZINC_FINGER_C2H2_2"/>
    <property type="match status" value="3"/>
</dbReference>
<dbReference type="FunFam" id="3.30.160.60:FF:000770">
    <property type="entry name" value="zinc finger protein 16"/>
    <property type="match status" value="1"/>
</dbReference>
<feature type="compositionally biased region" description="Low complexity" evidence="12">
    <location>
        <begin position="350"/>
        <end position="363"/>
    </location>
</feature>
<dbReference type="InterPro" id="IPR036236">
    <property type="entry name" value="Znf_C2H2_sf"/>
</dbReference>